<gene>
    <name evidence="1" type="ORF">SO3561_08128</name>
</gene>
<evidence type="ECO:0000313" key="1">
    <source>
        <dbReference type="EMBL" id="GAX56560.1"/>
    </source>
</evidence>
<dbReference type="Proteomes" id="UP000217446">
    <property type="component" value="Unassembled WGS sequence"/>
</dbReference>
<keyword evidence="2" id="KW-1185">Reference proteome</keyword>
<organism evidence="1 2">
    <name type="scientific">Streptomyces olivochromogenes</name>
    <dbReference type="NCBI Taxonomy" id="1963"/>
    <lineage>
        <taxon>Bacteria</taxon>
        <taxon>Bacillati</taxon>
        <taxon>Actinomycetota</taxon>
        <taxon>Actinomycetes</taxon>
        <taxon>Kitasatosporales</taxon>
        <taxon>Streptomycetaceae</taxon>
        <taxon>Streptomyces</taxon>
    </lineage>
</organism>
<reference evidence="2" key="1">
    <citation type="submission" date="2017-05" db="EMBL/GenBank/DDBJ databases">
        <title>Streptomyces olivochromogenes NBRC 3561 whole genome shotgun sequence.</title>
        <authorList>
            <person name="Dohra H."/>
            <person name="Kodani S."/>
        </authorList>
    </citation>
    <scope>NUCLEOTIDE SEQUENCE [LARGE SCALE GENOMIC DNA]</scope>
    <source>
        <strain evidence="2">NBRC 3561</strain>
    </source>
</reference>
<evidence type="ECO:0000313" key="2">
    <source>
        <dbReference type="Proteomes" id="UP000217446"/>
    </source>
</evidence>
<comment type="caution">
    <text evidence="1">The sequence shown here is derived from an EMBL/GenBank/DDBJ whole genome shotgun (WGS) entry which is preliminary data.</text>
</comment>
<dbReference type="RefSeq" id="WP_067377992.1">
    <property type="nucleotide sequence ID" value="NZ_BDQI01000027.1"/>
</dbReference>
<name>A0A250VRG8_STROL</name>
<dbReference type="AlphaFoldDB" id="A0A250VRG8"/>
<proteinExistence type="predicted"/>
<protein>
    <submittedName>
        <fullName evidence="1">Uncharacterized protein</fullName>
    </submittedName>
</protein>
<sequence>MTTAAGELRTAANKLLALTDAATPGPWATADGTIPHGHRVGTVDKTDWVAWTGAITEERSEADAAFIAAMHPGVASAIAAWLQVEAFRVLHNGRNAITHHALAVARAINGGEQR</sequence>
<dbReference type="EMBL" id="BDQI01000027">
    <property type="protein sequence ID" value="GAX56560.1"/>
    <property type="molecule type" value="Genomic_DNA"/>
</dbReference>
<dbReference type="STRING" id="1963.AQJ27_35655"/>
<accession>A0A250VRG8</accession>